<dbReference type="FunFam" id="2.40.30.20:FF:000003">
    <property type="entry name" value="Riboflavin synthase, alpha subunit"/>
    <property type="match status" value="1"/>
</dbReference>
<organism evidence="13 14">
    <name type="scientific">Actinotalea fermentans</name>
    <dbReference type="NCBI Taxonomy" id="43671"/>
    <lineage>
        <taxon>Bacteria</taxon>
        <taxon>Bacillati</taxon>
        <taxon>Actinomycetota</taxon>
        <taxon>Actinomycetes</taxon>
        <taxon>Micrococcales</taxon>
        <taxon>Cellulomonadaceae</taxon>
        <taxon>Actinotalea</taxon>
    </lineage>
</organism>
<evidence type="ECO:0000256" key="9">
    <source>
        <dbReference type="ARBA" id="ARBA00022737"/>
    </source>
</evidence>
<comment type="caution">
    <text evidence="13">The sequence shown here is derived from an EMBL/GenBank/DDBJ whole genome shotgun (WGS) entry which is preliminary data.</text>
</comment>
<evidence type="ECO:0000256" key="2">
    <source>
        <dbReference type="ARBA" id="ARBA00002803"/>
    </source>
</evidence>
<dbReference type="SUPFAM" id="SSF63380">
    <property type="entry name" value="Riboflavin synthase domain-like"/>
    <property type="match status" value="2"/>
</dbReference>
<feature type="repeat" description="Lumazine-binding" evidence="11">
    <location>
        <begin position="97"/>
        <end position="193"/>
    </location>
</feature>
<feature type="domain" description="Lumazine-binding" evidence="12">
    <location>
        <begin position="1"/>
        <end position="96"/>
    </location>
</feature>
<comment type="function">
    <text evidence="2">Catalyzes the dismutation of two molecules of 6,7-dimethyl-8-ribityllumazine, resulting in the formation of riboflavin and 5-amino-6-(D-ribitylamino)uracil.</text>
</comment>
<dbReference type="GO" id="GO:0004746">
    <property type="term" value="F:riboflavin synthase activity"/>
    <property type="evidence" value="ECO:0007669"/>
    <property type="project" value="UniProtKB-UniRule"/>
</dbReference>
<dbReference type="NCBIfam" id="NF006767">
    <property type="entry name" value="PRK09289.1"/>
    <property type="match status" value="1"/>
</dbReference>
<dbReference type="Gene3D" id="2.40.30.20">
    <property type="match status" value="2"/>
</dbReference>
<dbReference type="NCBIfam" id="TIGR00187">
    <property type="entry name" value="ribE"/>
    <property type="match status" value="1"/>
</dbReference>
<name>A0A511YUL7_9CELL</name>
<keyword evidence="7" id="KW-0686">Riboflavin biosynthesis</keyword>
<evidence type="ECO:0000313" key="13">
    <source>
        <dbReference type="EMBL" id="GEN78885.1"/>
    </source>
</evidence>
<evidence type="ECO:0000256" key="5">
    <source>
        <dbReference type="ARBA" id="ARBA00012827"/>
    </source>
</evidence>
<dbReference type="PANTHER" id="PTHR21098">
    <property type="entry name" value="RIBOFLAVIN SYNTHASE ALPHA CHAIN"/>
    <property type="match status" value="1"/>
</dbReference>
<dbReference type="CDD" id="cd00402">
    <property type="entry name" value="Riboflavin_synthase_like"/>
    <property type="match status" value="1"/>
</dbReference>
<dbReference type="EMBL" id="BJYK01000001">
    <property type="protein sequence ID" value="GEN78885.1"/>
    <property type="molecule type" value="Genomic_DNA"/>
</dbReference>
<accession>A0A511YUL7</accession>
<comment type="catalytic activity">
    <reaction evidence="1">
        <text>2 6,7-dimethyl-8-(1-D-ribityl)lumazine + H(+) = 5-amino-6-(D-ribitylamino)uracil + riboflavin</text>
        <dbReference type="Rhea" id="RHEA:20772"/>
        <dbReference type="ChEBI" id="CHEBI:15378"/>
        <dbReference type="ChEBI" id="CHEBI:15934"/>
        <dbReference type="ChEBI" id="CHEBI:57986"/>
        <dbReference type="ChEBI" id="CHEBI:58201"/>
        <dbReference type="EC" id="2.5.1.9"/>
    </reaction>
</comment>
<evidence type="ECO:0000256" key="7">
    <source>
        <dbReference type="ARBA" id="ARBA00022619"/>
    </source>
</evidence>
<evidence type="ECO:0000256" key="11">
    <source>
        <dbReference type="PROSITE-ProRule" id="PRU00524"/>
    </source>
</evidence>
<proteinExistence type="predicted"/>
<comment type="pathway">
    <text evidence="3">Cofactor biosynthesis; riboflavin biosynthesis; riboflavin from 2-hydroxy-3-oxobutyl phosphate and 5-amino-6-(D-ribitylamino)uracil: step 2/2.</text>
</comment>
<evidence type="ECO:0000256" key="10">
    <source>
        <dbReference type="NCBIfam" id="TIGR00187"/>
    </source>
</evidence>
<dbReference type="InterPro" id="IPR001783">
    <property type="entry name" value="Lumazine-bd"/>
</dbReference>
<keyword evidence="8" id="KW-0808">Transferase</keyword>
<dbReference type="RefSeq" id="WP_034247828.1">
    <property type="nucleotide sequence ID" value="NZ_BJYK01000001.1"/>
</dbReference>
<evidence type="ECO:0000256" key="3">
    <source>
        <dbReference type="ARBA" id="ARBA00004887"/>
    </source>
</evidence>
<evidence type="ECO:0000256" key="8">
    <source>
        <dbReference type="ARBA" id="ARBA00022679"/>
    </source>
</evidence>
<dbReference type="InterPro" id="IPR017938">
    <property type="entry name" value="Riboflavin_synthase-like_b-brl"/>
</dbReference>
<evidence type="ECO:0000259" key="12">
    <source>
        <dbReference type="PROSITE" id="PS51177"/>
    </source>
</evidence>
<dbReference type="OrthoDB" id="9788537at2"/>
<dbReference type="PANTHER" id="PTHR21098:SF12">
    <property type="entry name" value="RIBOFLAVIN SYNTHASE"/>
    <property type="match status" value="1"/>
</dbReference>
<dbReference type="AlphaFoldDB" id="A0A511YUL7"/>
<feature type="domain" description="Lumazine-binding" evidence="12">
    <location>
        <begin position="97"/>
        <end position="193"/>
    </location>
</feature>
<dbReference type="InterPro" id="IPR023366">
    <property type="entry name" value="ATP_synth_asu-like_sf"/>
</dbReference>
<gene>
    <name evidence="13" type="ORF">AFE02nite_06190</name>
</gene>
<protein>
    <recommendedName>
        <fullName evidence="6 10">Riboflavin synthase</fullName>
        <ecNumber evidence="5 10">2.5.1.9</ecNumber>
    </recommendedName>
</protein>
<dbReference type="EC" id="2.5.1.9" evidence="5 10"/>
<comment type="subunit">
    <text evidence="4">Homotrimer.</text>
</comment>
<keyword evidence="14" id="KW-1185">Reference proteome</keyword>
<keyword evidence="9" id="KW-0677">Repeat</keyword>
<sequence length="203" mass="21063">MFTGIVEEVGTVVAVERAGEDARLRLRGPLVTEGTQVGHSIAVDGVCLTVTDVADQTFAVDVMPESLRRSTLGALVAGSPVNLERAVPAGGRLDGHIVQGHVDGVGRIAARRPGPRWDEVEVELPGPLARYVAEKGSIAVSGVSLTVTHVGDASFGIALIPTTLEVTTLGRLGVGDDVNLEVDVIAKYVERLLSGGPRTEGTA</sequence>
<dbReference type="GO" id="GO:0009231">
    <property type="term" value="P:riboflavin biosynthetic process"/>
    <property type="evidence" value="ECO:0007669"/>
    <property type="project" value="UniProtKB-KW"/>
</dbReference>
<evidence type="ECO:0000313" key="14">
    <source>
        <dbReference type="Proteomes" id="UP000321484"/>
    </source>
</evidence>
<evidence type="ECO:0000256" key="4">
    <source>
        <dbReference type="ARBA" id="ARBA00011233"/>
    </source>
</evidence>
<dbReference type="Pfam" id="PF00677">
    <property type="entry name" value="Lum_binding"/>
    <property type="match status" value="2"/>
</dbReference>
<dbReference type="FunFam" id="2.40.30.20:FF:000004">
    <property type="entry name" value="Riboflavin synthase, alpha subunit"/>
    <property type="match status" value="1"/>
</dbReference>
<feature type="repeat" description="Lumazine-binding" evidence="11">
    <location>
        <begin position="1"/>
        <end position="96"/>
    </location>
</feature>
<dbReference type="PROSITE" id="PS51177">
    <property type="entry name" value="LUMAZINE_BIND"/>
    <property type="match status" value="2"/>
</dbReference>
<dbReference type="InterPro" id="IPR026017">
    <property type="entry name" value="Lumazine-bd_dom"/>
</dbReference>
<evidence type="ECO:0000256" key="1">
    <source>
        <dbReference type="ARBA" id="ARBA00000968"/>
    </source>
</evidence>
<dbReference type="PIRSF" id="PIRSF000498">
    <property type="entry name" value="Riboflavin_syn_A"/>
    <property type="match status" value="1"/>
</dbReference>
<reference evidence="13 14" key="1">
    <citation type="submission" date="2019-07" db="EMBL/GenBank/DDBJ databases">
        <title>Whole genome shotgun sequence of Actinotalea fermentans NBRC 105374.</title>
        <authorList>
            <person name="Hosoyama A."/>
            <person name="Uohara A."/>
            <person name="Ohji S."/>
            <person name="Ichikawa N."/>
        </authorList>
    </citation>
    <scope>NUCLEOTIDE SEQUENCE [LARGE SCALE GENOMIC DNA]</scope>
    <source>
        <strain evidence="13 14">NBRC 105374</strain>
    </source>
</reference>
<dbReference type="Proteomes" id="UP000321484">
    <property type="component" value="Unassembled WGS sequence"/>
</dbReference>
<evidence type="ECO:0000256" key="6">
    <source>
        <dbReference type="ARBA" id="ARBA00013950"/>
    </source>
</evidence>